<feature type="transmembrane region" description="Helical" evidence="1">
    <location>
        <begin position="197"/>
        <end position="217"/>
    </location>
</feature>
<dbReference type="GO" id="GO:0006171">
    <property type="term" value="P:cAMP biosynthetic process"/>
    <property type="evidence" value="ECO:0007669"/>
    <property type="project" value="TreeGrafter"/>
</dbReference>
<evidence type="ECO:0000313" key="4">
    <source>
        <dbReference type="Proteomes" id="UP001139089"/>
    </source>
</evidence>
<dbReference type="InterPro" id="IPR050697">
    <property type="entry name" value="Adenylyl/Guanylyl_Cyclase_3/4"/>
</dbReference>
<reference evidence="3" key="1">
    <citation type="submission" date="2021-12" db="EMBL/GenBank/DDBJ databases">
        <authorList>
            <person name="Li Y."/>
        </authorList>
    </citation>
    <scope>NUCLEOTIDE SEQUENCE</scope>
    <source>
        <strain evidence="3">DKSPLA3</strain>
    </source>
</reference>
<keyword evidence="1" id="KW-0812">Transmembrane</keyword>
<keyword evidence="1" id="KW-1133">Transmembrane helix</keyword>
<dbReference type="SMART" id="SM00044">
    <property type="entry name" value="CYCc"/>
    <property type="match status" value="1"/>
</dbReference>
<dbReference type="CDD" id="cd19410">
    <property type="entry name" value="HK9-like_sensor"/>
    <property type="match status" value="1"/>
</dbReference>
<feature type="domain" description="Guanylate cyclase" evidence="2">
    <location>
        <begin position="240"/>
        <end position="354"/>
    </location>
</feature>
<dbReference type="PANTHER" id="PTHR43081">
    <property type="entry name" value="ADENYLATE CYCLASE, TERMINAL-DIFFERENTIATION SPECIFIC-RELATED"/>
    <property type="match status" value="1"/>
</dbReference>
<dbReference type="PROSITE" id="PS50125">
    <property type="entry name" value="GUANYLATE_CYCLASE_2"/>
    <property type="match status" value="1"/>
</dbReference>
<evidence type="ECO:0000259" key="2">
    <source>
        <dbReference type="PROSITE" id="PS50125"/>
    </source>
</evidence>
<dbReference type="GO" id="GO:0035556">
    <property type="term" value="P:intracellular signal transduction"/>
    <property type="evidence" value="ECO:0007669"/>
    <property type="project" value="InterPro"/>
</dbReference>
<dbReference type="EMBL" id="JAJOZR010000008">
    <property type="protein sequence ID" value="MCD7110028.1"/>
    <property type="molecule type" value="Genomic_DNA"/>
</dbReference>
<accession>A0A9X1NVD2</accession>
<protein>
    <submittedName>
        <fullName evidence="3">CHASE3 domain-containing protein</fullName>
    </submittedName>
</protein>
<dbReference type="RefSeq" id="WP_231815132.1">
    <property type="nucleotide sequence ID" value="NZ_JAJOZR010000008.1"/>
</dbReference>
<dbReference type="PANTHER" id="PTHR43081:SF19">
    <property type="entry name" value="PH-SENSITIVE ADENYLATE CYCLASE RV1264"/>
    <property type="match status" value="1"/>
</dbReference>
<keyword evidence="1" id="KW-0472">Membrane</keyword>
<dbReference type="Gene3D" id="3.30.70.1230">
    <property type="entry name" value="Nucleotide cyclase"/>
    <property type="match status" value="1"/>
</dbReference>
<evidence type="ECO:0000313" key="3">
    <source>
        <dbReference type="EMBL" id="MCD7110028.1"/>
    </source>
</evidence>
<dbReference type="Pfam" id="PF05227">
    <property type="entry name" value="CHASE3"/>
    <property type="match status" value="1"/>
</dbReference>
<feature type="transmembrane region" description="Helical" evidence="1">
    <location>
        <begin position="20"/>
        <end position="42"/>
    </location>
</feature>
<dbReference type="Pfam" id="PF00211">
    <property type="entry name" value="Guanylate_cyc"/>
    <property type="match status" value="1"/>
</dbReference>
<dbReference type="AlphaFoldDB" id="A0A9X1NVD2"/>
<gene>
    <name evidence="3" type="ORF">LRX75_13375</name>
</gene>
<keyword evidence="4" id="KW-1185">Reference proteome</keyword>
<evidence type="ECO:0000256" key="1">
    <source>
        <dbReference type="SAM" id="Phobius"/>
    </source>
</evidence>
<organism evidence="3 4">
    <name type="scientific">Rhizobium quercicola</name>
    <dbReference type="NCBI Taxonomy" id="2901226"/>
    <lineage>
        <taxon>Bacteria</taxon>
        <taxon>Pseudomonadati</taxon>
        <taxon>Pseudomonadota</taxon>
        <taxon>Alphaproteobacteria</taxon>
        <taxon>Hyphomicrobiales</taxon>
        <taxon>Rhizobiaceae</taxon>
        <taxon>Rhizobium/Agrobacterium group</taxon>
        <taxon>Rhizobium</taxon>
    </lineage>
</organism>
<proteinExistence type="predicted"/>
<name>A0A9X1NVD2_9HYPH</name>
<dbReference type="InterPro" id="IPR029787">
    <property type="entry name" value="Nucleotide_cyclase"/>
</dbReference>
<dbReference type="GO" id="GO:0004016">
    <property type="term" value="F:adenylate cyclase activity"/>
    <property type="evidence" value="ECO:0007669"/>
    <property type="project" value="UniProtKB-ARBA"/>
</dbReference>
<sequence>MARPTVNKFLLQARNEVRQSAGMIIVAMLFVAFASIGASVLLSQREREAQEAIAHTIGNERRISTLQSLLQDAEIGQRGYLITQDRAYLEPYEASIADIDRMMEELAAGLSDNTRQDANVAVLRSLIVQKLSELRQSIDRQREGDTAGALAIMKTGQGKMLMDGVRNALKTMRAEESNQRMARVAEARQAGARMEMVVFALALLTAVFALVAVRATARRARSAELTRDELLSRLDRRLLAIMAADVVGYSRLMEGDETKTLARLKFVRDRIDPIIENHSGTIVTTAGDSVLAAFASALSAIDCAIEIQQAMAEVNARLEDDARLMFRIGINVGDVVVQDGDVFGDTVNVAARLEALAEPGAICISRTVRDHVRKQRPLTFDDLGFQHVKNIAQPISAFRVRAQAV</sequence>
<dbReference type="CDD" id="cd07302">
    <property type="entry name" value="CHD"/>
    <property type="match status" value="1"/>
</dbReference>
<dbReference type="InterPro" id="IPR007891">
    <property type="entry name" value="CHASE3"/>
</dbReference>
<dbReference type="SUPFAM" id="SSF55073">
    <property type="entry name" value="Nucleotide cyclase"/>
    <property type="match status" value="1"/>
</dbReference>
<dbReference type="Proteomes" id="UP001139089">
    <property type="component" value="Unassembled WGS sequence"/>
</dbReference>
<dbReference type="InterPro" id="IPR001054">
    <property type="entry name" value="A/G_cyclase"/>
</dbReference>
<comment type="caution">
    <text evidence="3">The sequence shown here is derived from an EMBL/GenBank/DDBJ whole genome shotgun (WGS) entry which is preliminary data.</text>
</comment>